<evidence type="ECO:0000313" key="2">
    <source>
        <dbReference type="EMBL" id="ORY40160.1"/>
    </source>
</evidence>
<evidence type="ECO:0000259" key="1">
    <source>
        <dbReference type="Pfam" id="PF00620"/>
    </source>
</evidence>
<gene>
    <name evidence="2" type="ORF">BCR33DRAFT_371171</name>
</gene>
<dbReference type="Proteomes" id="UP000193642">
    <property type="component" value="Unassembled WGS sequence"/>
</dbReference>
<evidence type="ECO:0000313" key="3">
    <source>
        <dbReference type="Proteomes" id="UP000193642"/>
    </source>
</evidence>
<dbReference type="AlphaFoldDB" id="A0A1Y2BZG5"/>
<dbReference type="Gene3D" id="1.10.555.10">
    <property type="entry name" value="Rho GTPase activation protein"/>
    <property type="match status" value="1"/>
</dbReference>
<dbReference type="Pfam" id="PF00620">
    <property type="entry name" value="RhoGAP"/>
    <property type="match status" value="1"/>
</dbReference>
<keyword evidence="3" id="KW-1185">Reference proteome</keyword>
<reference evidence="2 3" key="1">
    <citation type="submission" date="2016-07" db="EMBL/GenBank/DDBJ databases">
        <title>Pervasive Adenine N6-methylation of Active Genes in Fungi.</title>
        <authorList>
            <consortium name="DOE Joint Genome Institute"/>
            <person name="Mondo S.J."/>
            <person name="Dannebaum R.O."/>
            <person name="Kuo R.C."/>
            <person name="Labutti K."/>
            <person name="Haridas S."/>
            <person name="Kuo A."/>
            <person name="Salamov A."/>
            <person name="Ahrendt S.R."/>
            <person name="Lipzen A."/>
            <person name="Sullivan W."/>
            <person name="Andreopoulos W.B."/>
            <person name="Clum A."/>
            <person name="Lindquist E."/>
            <person name="Daum C."/>
            <person name="Ramamoorthy G.K."/>
            <person name="Gryganskyi A."/>
            <person name="Culley D."/>
            <person name="Magnuson J.K."/>
            <person name="James T.Y."/>
            <person name="O'Malley M.A."/>
            <person name="Stajich J.E."/>
            <person name="Spatafora J.W."/>
            <person name="Visel A."/>
            <person name="Grigoriev I.V."/>
        </authorList>
    </citation>
    <scope>NUCLEOTIDE SEQUENCE [LARGE SCALE GENOMIC DNA]</scope>
    <source>
        <strain evidence="2 3">JEL800</strain>
    </source>
</reference>
<dbReference type="InterPro" id="IPR000198">
    <property type="entry name" value="RhoGAP_dom"/>
</dbReference>
<proteinExistence type="predicted"/>
<sequence>MDAIALECGSNLPSQELWSRVKRTFEDHFRSRQHLHTVAYFLLHLQRVASYSKTNKMTAKNLATCVFITAKEGGEFVINHADFIFGNIDFIGQETVSFLPFSETRNVAHICQLGI</sequence>
<protein>
    <recommendedName>
        <fullName evidence="1">Rho-GAP domain-containing protein</fullName>
    </recommendedName>
</protein>
<organism evidence="2 3">
    <name type="scientific">Rhizoclosmatium globosum</name>
    <dbReference type="NCBI Taxonomy" id="329046"/>
    <lineage>
        <taxon>Eukaryota</taxon>
        <taxon>Fungi</taxon>
        <taxon>Fungi incertae sedis</taxon>
        <taxon>Chytridiomycota</taxon>
        <taxon>Chytridiomycota incertae sedis</taxon>
        <taxon>Chytridiomycetes</taxon>
        <taxon>Chytridiales</taxon>
        <taxon>Chytriomycetaceae</taxon>
        <taxon>Rhizoclosmatium</taxon>
    </lineage>
</organism>
<dbReference type="SUPFAM" id="SSF48350">
    <property type="entry name" value="GTPase activation domain, GAP"/>
    <property type="match status" value="1"/>
</dbReference>
<comment type="caution">
    <text evidence="2">The sequence shown here is derived from an EMBL/GenBank/DDBJ whole genome shotgun (WGS) entry which is preliminary data.</text>
</comment>
<dbReference type="EMBL" id="MCGO01000036">
    <property type="protein sequence ID" value="ORY40160.1"/>
    <property type="molecule type" value="Genomic_DNA"/>
</dbReference>
<feature type="domain" description="Rho-GAP" evidence="1">
    <location>
        <begin position="31"/>
        <end position="66"/>
    </location>
</feature>
<dbReference type="GO" id="GO:0007165">
    <property type="term" value="P:signal transduction"/>
    <property type="evidence" value="ECO:0007669"/>
    <property type="project" value="InterPro"/>
</dbReference>
<accession>A0A1Y2BZG5</accession>
<dbReference type="InterPro" id="IPR008936">
    <property type="entry name" value="Rho_GTPase_activation_prot"/>
</dbReference>
<dbReference type="OrthoDB" id="2121436at2759"/>
<name>A0A1Y2BZG5_9FUNG</name>